<dbReference type="NCBIfam" id="TIGR01444">
    <property type="entry name" value="fkbM_fam"/>
    <property type="match status" value="1"/>
</dbReference>
<dbReference type="Proteomes" id="UP000193926">
    <property type="component" value="Unassembled WGS sequence"/>
</dbReference>
<accession>A0A1X4NHF5</accession>
<dbReference type="RefSeq" id="WP_158091037.1">
    <property type="nucleotide sequence ID" value="NZ_JFKC01000022.1"/>
</dbReference>
<sequence>MLNDLLTQLAAKGPFSYVQFGGNDGVLADPLWPFLRDGGDRHVAAGHVFEPNPVYFERLVRNLGKFAQITCHNCAIGSEGGPAEQALYFIHPDDVTTHNLPRWTMGLCSFYDDKNALGGVGSPQAAALYETIKPFIRKVDVPCRSLAEALEEIGVSGCDLLLSDAEGHDWEILRQWDVERFGRPAIIHAEIVCLNEAERSDMLAWFDTHRYHASIEGQNVTAQRID</sequence>
<comment type="caution">
    <text evidence="2">The sequence shown here is derived from an EMBL/GenBank/DDBJ whole genome shotgun (WGS) entry which is preliminary data.</text>
</comment>
<reference evidence="2 3" key="1">
    <citation type="submission" date="2014-03" db="EMBL/GenBank/DDBJ databases">
        <title>The draft genome sequence of Marivita geojedonensis KCTC 23882.</title>
        <authorList>
            <person name="Lai Q."/>
            <person name="Shao Z."/>
        </authorList>
    </citation>
    <scope>NUCLEOTIDE SEQUENCE [LARGE SCALE GENOMIC DNA]</scope>
    <source>
        <strain evidence="2 3">DPG-138</strain>
    </source>
</reference>
<proteinExistence type="predicted"/>
<dbReference type="SUPFAM" id="SSF53335">
    <property type="entry name" value="S-adenosyl-L-methionine-dependent methyltransferases"/>
    <property type="match status" value="1"/>
</dbReference>
<dbReference type="InterPro" id="IPR029063">
    <property type="entry name" value="SAM-dependent_MTases_sf"/>
</dbReference>
<dbReference type="Pfam" id="PF05050">
    <property type="entry name" value="Methyltransf_21"/>
    <property type="match status" value="1"/>
</dbReference>
<dbReference type="AlphaFoldDB" id="A0A1X4NHF5"/>
<evidence type="ECO:0000313" key="2">
    <source>
        <dbReference type="EMBL" id="OSQ46793.1"/>
    </source>
</evidence>
<dbReference type="InterPro" id="IPR006342">
    <property type="entry name" value="FkbM_mtfrase"/>
</dbReference>
<protein>
    <recommendedName>
        <fullName evidence="1">Methyltransferase FkbM domain-containing protein</fullName>
    </recommendedName>
</protein>
<dbReference type="EMBL" id="JFKC01000022">
    <property type="protein sequence ID" value="OSQ46793.1"/>
    <property type="molecule type" value="Genomic_DNA"/>
</dbReference>
<dbReference type="OrthoDB" id="4104638at2"/>
<feature type="domain" description="Methyltransferase FkbM" evidence="1">
    <location>
        <begin position="43"/>
        <end position="192"/>
    </location>
</feature>
<evidence type="ECO:0000313" key="3">
    <source>
        <dbReference type="Proteomes" id="UP000193926"/>
    </source>
</evidence>
<dbReference type="STRING" id="1123756.MGEO_16965"/>
<keyword evidence="3" id="KW-1185">Reference proteome</keyword>
<dbReference type="Gene3D" id="3.40.50.150">
    <property type="entry name" value="Vaccinia Virus protein VP39"/>
    <property type="match status" value="1"/>
</dbReference>
<organism evidence="2 3">
    <name type="scientific">Marivita geojedonensis</name>
    <dbReference type="NCBI Taxonomy" id="1123756"/>
    <lineage>
        <taxon>Bacteria</taxon>
        <taxon>Pseudomonadati</taxon>
        <taxon>Pseudomonadota</taxon>
        <taxon>Alphaproteobacteria</taxon>
        <taxon>Rhodobacterales</taxon>
        <taxon>Roseobacteraceae</taxon>
        <taxon>Marivita</taxon>
    </lineage>
</organism>
<evidence type="ECO:0000259" key="1">
    <source>
        <dbReference type="Pfam" id="PF05050"/>
    </source>
</evidence>
<gene>
    <name evidence="2" type="ORF">MGEO_16965</name>
</gene>
<name>A0A1X4NHF5_9RHOB</name>